<sequence>QTADPCMPNTRLKLLDDVQSWVREDSGARVFWLDGMAGTGKSAIARSVSNALRDNKRLGGSFFCSRGTRDDVKRIIPTLAMSLARHDPLYRLALLDVLEKNPDVAHAKLVLQVKHLLEEPLRNAYGDTASKWVLVMDALDECVDGAATRDMLSEVINCSRHLPIKFFITSRPERHIRGEFESTESDLHNILRLHDVAEDLIQSDIRFYITHRLADIRASWEKQRLQFPSQWPSEDDVAKLTKQAGKLFIYAFTAMIYIAKANPMKRLEGLTKLAAILQPLVTEPLDQMYSFVLANALDPKECTEDEIRDTKRMLTIILVMREPLSVSALSELIGQPAQEIRVMLERLHAVVYTPSQDISGAITTFHTSFEDYLTTPNRAPENFQLKTSDGHRSLADASIRIMASKALHFNVLGCRTSYKPDSEQDLAPISVVLAYSCIHWPHHLTRASDTSALSALIEGVLREKLLFWIEAVLSVGGTRLVSSLLGLAMSVVRSSAFTSRSFAQLLRDANTFVVSCRQAMDIGTPHMYLSALPSEPCSSTIAQMFWPKFPNITRIQAAGASSRRKQYLHIEHTAAIESVAFSPDGTRIVSGSLDNTIRLWDATTGNAVMQPLEGHTEWITSVAFSPDGTRIVSGSADKTIRLWDATTGNAVMQPLEGHTEVITSVAFSFDGTRIVSGSVDTTIRLWDATTGNAVMQPLEGHTERITSVAFSPDGTRIVSGSYDKTIRLWDATTGNAVMQPLEGHSEAISSVAFSPDGTRIVSGSYDNTIRLWDATTGNAVTQPLEGHTAPIISVAFSPDGTRIVSESQDNTIRLWDVTTGIAVMQPLEGHTEVITSVAFSFDGTRIVSGSVDNTIRLWDATTGNAVMQPLEGHTERITSVAFSPDGTRIVSGSKDKTIRLWDATTGNAVMQPLEGHTERITSVAFSPDGTRIVSGSFDKTIRCWSADTRSR</sequence>
<feature type="repeat" description="WD" evidence="3">
    <location>
        <begin position="913"/>
        <end position="951"/>
    </location>
</feature>
<dbReference type="STRING" id="914234.M2QJ01"/>
<feature type="repeat" description="WD" evidence="3">
    <location>
        <begin position="698"/>
        <end position="739"/>
    </location>
</feature>
<dbReference type="PROSITE" id="PS50082">
    <property type="entry name" value="WD_REPEATS_2"/>
    <property type="match status" value="9"/>
</dbReference>
<evidence type="ECO:0000259" key="4">
    <source>
        <dbReference type="PROSITE" id="PS50837"/>
    </source>
</evidence>
<dbReference type="InterPro" id="IPR036322">
    <property type="entry name" value="WD40_repeat_dom_sf"/>
</dbReference>
<dbReference type="InterPro" id="IPR015943">
    <property type="entry name" value="WD40/YVTN_repeat-like_dom_sf"/>
</dbReference>
<evidence type="ECO:0000256" key="2">
    <source>
        <dbReference type="ARBA" id="ARBA00022737"/>
    </source>
</evidence>
<feature type="repeat" description="WD" evidence="3">
    <location>
        <begin position="655"/>
        <end position="696"/>
    </location>
</feature>
<dbReference type="PROSITE" id="PS00678">
    <property type="entry name" value="WD_REPEATS_1"/>
    <property type="match status" value="7"/>
</dbReference>
<keyword evidence="1 3" id="KW-0853">WD repeat</keyword>
<feature type="repeat" description="WD" evidence="3">
    <location>
        <begin position="784"/>
        <end position="825"/>
    </location>
</feature>
<dbReference type="InterPro" id="IPR019775">
    <property type="entry name" value="WD40_repeat_CS"/>
</dbReference>
<dbReference type="Pfam" id="PF24883">
    <property type="entry name" value="NPHP3_N"/>
    <property type="match status" value="1"/>
</dbReference>
<dbReference type="CDD" id="cd00200">
    <property type="entry name" value="WD40"/>
    <property type="match status" value="1"/>
</dbReference>
<organism evidence="5 6">
    <name type="scientific">Ceriporiopsis subvermispora (strain B)</name>
    <name type="common">White-rot fungus</name>
    <name type="synonym">Gelatoporia subvermispora</name>
    <dbReference type="NCBI Taxonomy" id="914234"/>
    <lineage>
        <taxon>Eukaryota</taxon>
        <taxon>Fungi</taxon>
        <taxon>Dikarya</taxon>
        <taxon>Basidiomycota</taxon>
        <taxon>Agaricomycotina</taxon>
        <taxon>Agaricomycetes</taxon>
        <taxon>Polyporales</taxon>
        <taxon>Gelatoporiaceae</taxon>
        <taxon>Gelatoporia</taxon>
    </lineage>
</organism>
<dbReference type="Gene3D" id="2.130.10.10">
    <property type="entry name" value="YVTN repeat-like/Quinoprotein amine dehydrogenase"/>
    <property type="match status" value="5"/>
</dbReference>
<dbReference type="AlphaFoldDB" id="M2QJ01"/>
<feature type="repeat" description="WD" evidence="3">
    <location>
        <begin position="569"/>
        <end position="610"/>
    </location>
</feature>
<evidence type="ECO:0000313" key="6">
    <source>
        <dbReference type="Proteomes" id="UP000016930"/>
    </source>
</evidence>
<feature type="non-terminal residue" evidence="5">
    <location>
        <position position="1"/>
    </location>
</feature>
<name>M2QJ01_CERS8</name>
<feature type="non-terminal residue" evidence="5">
    <location>
        <position position="951"/>
    </location>
</feature>
<gene>
    <name evidence="5" type="ORF">CERSUDRAFT_18643</name>
</gene>
<keyword evidence="2" id="KW-0677">Repeat</keyword>
<evidence type="ECO:0000256" key="3">
    <source>
        <dbReference type="PROSITE-ProRule" id="PRU00221"/>
    </source>
</evidence>
<evidence type="ECO:0000313" key="5">
    <source>
        <dbReference type="EMBL" id="EMD32085.1"/>
    </source>
</evidence>
<dbReference type="EMBL" id="KB445813">
    <property type="protein sequence ID" value="EMD32085.1"/>
    <property type="molecule type" value="Genomic_DNA"/>
</dbReference>
<evidence type="ECO:0000256" key="1">
    <source>
        <dbReference type="ARBA" id="ARBA00022574"/>
    </source>
</evidence>
<dbReference type="SUPFAM" id="SSF52540">
    <property type="entry name" value="P-loop containing nucleoside triphosphate hydrolases"/>
    <property type="match status" value="1"/>
</dbReference>
<dbReference type="InterPro" id="IPR020472">
    <property type="entry name" value="WD40_PAC1"/>
</dbReference>
<dbReference type="InterPro" id="IPR056884">
    <property type="entry name" value="NPHP3-like_N"/>
</dbReference>
<dbReference type="PRINTS" id="PR00320">
    <property type="entry name" value="GPROTEINBRPT"/>
</dbReference>
<dbReference type="PANTHER" id="PTHR19848:SF8">
    <property type="entry name" value="F-BOX AND WD REPEAT DOMAIN CONTAINING 7"/>
    <property type="match status" value="1"/>
</dbReference>
<feature type="repeat" description="WD" evidence="3">
    <location>
        <begin position="612"/>
        <end position="653"/>
    </location>
</feature>
<dbReference type="InterPro" id="IPR027417">
    <property type="entry name" value="P-loop_NTPase"/>
</dbReference>
<dbReference type="InterPro" id="IPR001680">
    <property type="entry name" value="WD40_rpt"/>
</dbReference>
<dbReference type="Proteomes" id="UP000016930">
    <property type="component" value="Unassembled WGS sequence"/>
</dbReference>
<protein>
    <recommendedName>
        <fullName evidence="4">NACHT domain-containing protein</fullName>
    </recommendedName>
</protein>
<proteinExistence type="predicted"/>
<keyword evidence="6" id="KW-1185">Reference proteome</keyword>
<dbReference type="OrthoDB" id="2804352at2759"/>
<dbReference type="Gene3D" id="3.40.50.300">
    <property type="entry name" value="P-loop containing nucleotide triphosphate hydrolases"/>
    <property type="match status" value="1"/>
</dbReference>
<accession>M2QJ01</accession>
<feature type="repeat" description="WD" evidence="3">
    <location>
        <begin position="741"/>
        <end position="782"/>
    </location>
</feature>
<feature type="repeat" description="WD" evidence="3">
    <location>
        <begin position="870"/>
        <end position="911"/>
    </location>
</feature>
<dbReference type="PROSITE" id="PS50294">
    <property type="entry name" value="WD_REPEATS_REGION"/>
    <property type="match status" value="9"/>
</dbReference>
<feature type="domain" description="NACHT" evidence="4">
    <location>
        <begin position="29"/>
        <end position="172"/>
    </location>
</feature>
<reference evidence="5 6" key="1">
    <citation type="journal article" date="2012" name="Proc. Natl. Acad. Sci. U.S.A.">
        <title>Comparative genomics of Ceriporiopsis subvermispora and Phanerochaete chrysosporium provide insight into selective ligninolysis.</title>
        <authorList>
            <person name="Fernandez-Fueyo E."/>
            <person name="Ruiz-Duenas F.J."/>
            <person name="Ferreira P."/>
            <person name="Floudas D."/>
            <person name="Hibbett D.S."/>
            <person name="Canessa P."/>
            <person name="Larrondo L.F."/>
            <person name="James T.Y."/>
            <person name="Seelenfreund D."/>
            <person name="Lobos S."/>
            <person name="Polanco R."/>
            <person name="Tello M."/>
            <person name="Honda Y."/>
            <person name="Watanabe T."/>
            <person name="Watanabe T."/>
            <person name="Ryu J.S."/>
            <person name="Kubicek C.P."/>
            <person name="Schmoll M."/>
            <person name="Gaskell J."/>
            <person name="Hammel K.E."/>
            <person name="St John F.J."/>
            <person name="Vanden Wymelenberg A."/>
            <person name="Sabat G."/>
            <person name="Splinter BonDurant S."/>
            <person name="Syed K."/>
            <person name="Yadav J.S."/>
            <person name="Doddapaneni H."/>
            <person name="Subramanian V."/>
            <person name="Lavin J.L."/>
            <person name="Oguiza J.A."/>
            <person name="Perez G."/>
            <person name="Pisabarro A.G."/>
            <person name="Ramirez L."/>
            <person name="Santoyo F."/>
            <person name="Master E."/>
            <person name="Coutinho P.M."/>
            <person name="Henrissat B."/>
            <person name="Lombard V."/>
            <person name="Magnuson J.K."/>
            <person name="Kuees U."/>
            <person name="Hori C."/>
            <person name="Igarashi K."/>
            <person name="Samejima M."/>
            <person name="Held B.W."/>
            <person name="Barry K.W."/>
            <person name="LaButti K.M."/>
            <person name="Lapidus A."/>
            <person name="Lindquist E.A."/>
            <person name="Lucas S.M."/>
            <person name="Riley R."/>
            <person name="Salamov A.A."/>
            <person name="Hoffmeister D."/>
            <person name="Schwenk D."/>
            <person name="Hadar Y."/>
            <person name="Yarden O."/>
            <person name="de Vries R.P."/>
            <person name="Wiebenga A."/>
            <person name="Stenlid J."/>
            <person name="Eastwood D."/>
            <person name="Grigoriev I.V."/>
            <person name="Berka R.M."/>
            <person name="Blanchette R.A."/>
            <person name="Kersten P."/>
            <person name="Martinez A.T."/>
            <person name="Vicuna R."/>
            <person name="Cullen D."/>
        </authorList>
    </citation>
    <scope>NUCLEOTIDE SEQUENCE [LARGE SCALE GENOMIC DNA]</scope>
    <source>
        <strain evidence="5 6">B</strain>
    </source>
</reference>
<dbReference type="PANTHER" id="PTHR19848">
    <property type="entry name" value="WD40 REPEAT PROTEIN"/>
    <property type="match status" value="1"/>
</dbReference>
<dbReference type="SMART" id="SM00320">
    <property type="entry name" value="WD40"/>
    <property type="match status" value="9"/>
</dbReference>
<dbReference type="HOGENOM" id="CLU_000288_6_0_1"/>
<dbReference type="PROSITE" id="PS50837">
    <property type="entry name" value="NACHT"/>
    <property type="match status" value="1"/>
</dbReference>
<dbReference type="InterPro" id="IPR007111">
    <property type="entry name" value="NACHT_NTPase"/>
</dbReference>
<dbReference type="SUPFAM" id="SSF50978">
    <property type="entry name" value="WD40 repeat-like"/>
    <property type="match status" value="1"/>
</dbReference>
<dbReference type="Pfam" id="PF00400">
    <property type="entry name" value="WD40"/>
    <property type="match status" value="9"/>
</dbReference>
<feature type="repeat" description="WD" evidence="3">
    <location>
        <begin position="827"/>
        <end position="868"/>
    </location>
</feature>